<dbReference type="Pfam" id="PF01490">
    <property type="entry name" value="Aa_trans"/>
    <property type="match status" value="1"/>
</dbReference>
<name>A0AAD7LVZ6_QUISA</name>
<keyword evidence="4" id="KW-0029">Amino-acid transport</keyword>
<evidence type="ECO:0000256" key="1">
    <source>
        <dbReference type="ARBA" id="ARBA00004141"/>
    </source>
</evidence>
<evidence type="ECO:0000259" key="8">
    <source>
        <dbReference type="Pfam" id="PF01490"/>
    </source>
</evidence>
<dbReference type="Proteomes" id="UP001163823">
    <property type="component" value="Chromosome 6"/>
</dbReference>
<keyword evidence="5 7" id="KW-1133">Transmembrane helix</keyword>
<dbReference type="AlphaFoldDB" id="A0AAD7LVZ6"/>
<proteinExistence type="predicted"/>
<evidence type="ECO:0000256" key="5">
    <source>
        <dbReference type="ARBA" id="ARBA00022989"/>
    </source>
</evidence>
<keyword evidence="10" id="KW-1185">Reference proteome</keyword>
<keyword evidence="3 7" id="KW-0812">Transmembrane</keyword>
<dbReference type="PANTHER" id="PTHR22950">
    <property type="entry name" value="AMINO ACID TRANSPORTER"/>
    <property type="match status" value="1"/>
</dbReference>
<evidence type="ECO:0000313" key="9">
    <source>
        <dbReference type="EMBL" id="KAJ7965102.1"/>
    </source>
</evidence>
<dbReference type="GO" id="GO:0031090">
    <property type="term" value="C:organelle membrane"/>
    <property type="evidence" value="ECO:0007669"/>
    <property type="project" value="UniProtKB-ARBA"/>
</dbReference>
<sequence length="121" mass="13436">MLVFPLLNFSFRANIDEFLFTNKTLLAKDNKRFLSLTAVLLIFSYLAAIAVPNIWYFFQFFGSTTAVSLAFIFPAAIAIRDAHGISTTRDKITGAIMIILAVTASVIAISTNIYNIFSNRS</sequence>
<evidence type="ECO:0000256" key="3">
    <source>
        <dbReference type="ARBA" id="ARBA00022692"/>
    </source>
</evidence>
<dbReference type="GO" id="GO:0015179">
    <property type="term" value="F:L-amino acid transmembrane transporter activity"/>
    <property type="evidence" value="ECO:0007669"/>
    <property type="project" value="TreeGrafter"/>
</dbReference>
<comment type="caution">
    <text evidence="9">The sequence shown here is derived from an EMBL/GenBank/DDBJ whole genome shotgun (WGS) entry which is preliminary data.</text>
</comment>
<feature type="domain" description="Amino acid transporter transmembrane" evidence="8">
    <location>
        <begin position="27"/>
        <end position="108"/>
    </location>
</feature>
<keyword evidence="2" id="KW-0813">Transport</keyword>
<evidence type="ECO:0000256" key="7">
    <source>
        <dbReference type="SAM" id="Phobius"/>
    </source>
</evidence>
<dbReference type="PANTHER" id="PTHR22950:SF323">
    <property type="entry name" value="AMINO ACID TRANSPORTER AVT6C"/>
    <property type="match status" value="1"/>
</dbReference>
<keyword evidence="6 7" id="KW-0472">Membrane</keyword>
<comment type="subcellular location">
    <subcellularLocation>
        <location evidence="1">Membrane</location>
        <topology evidence="1">Multi-pass membrane protein</topology>
    </subcellularLocation>
</comment>
<protein>
    <submittedName>
        <fullName evidence="9">Amino acid transporter protein</fullName>
    </submittedName>
</protein>
<organism evidence="9 10">
    <name type="scientific">Quillaja saponaria</name>
    <name type="common">Soap bark tree</name>
    <dbReference type="NCBI Taxonomy" id="32244"/>
    <lineage>
        <taxon>Eukaryota</taxon>
        <taxon>Viridiplantae</taxon>
        <taxon>Streptophyta</taxon>
        <taxon>Embryophyta</taxon>
        <taxon>Tracheophyta</taxon>
        <taxon>Spermatophyta</taxon>
        <taxon>Magnoliopsida</taxon>
        <taxon>eudicotyledons</taxon>
        <taxon>Gunneridae</taxon>
        <taxon>Pentapetalae</taxon>
        <taxon>rosids</taxon>
        <taxon>fabids</taxon>
        <taxon>Fabales</taxon>
        <taxon>Quillajaceae</taxon>
        <taxon>Quillaja</taxon>
    </lineage>
</organism>
<dbReference type="EMBL" id="JARAOO010000006">
    <property type="protein sequence ID" value="KAJ7965102.1"/>
    <property type="molecule type" value="Genomic_DNA"/>
</dbReference>
<evidence type="ECO:0000256" key="2">
    <source>
        <dbReference type="ARBA" id="ARBA00022448"/>
    </source>
</evidence>
<dbReference type="InterPro" id="IPR013057">
    <property type="entry name" value="AA_transpt_TM"/>
</dbReference>
<feature type="transmembrane region" description="Helical" evidence="7">
    <location>
        <begin position="92"/>
        <end position="117"/>
    </location>
</feature>
<dbReference type="KEGG" id="qsa:O6P43_014807"/>
<accession>A0AAD7LVZ6</accession>
<gene>
    <name evidence="9" type="ORF">O6P43_014807</name>
</gene>
<evidence type="ECO:0000256" key="6">
    <source>
        <dbReference type="ARBA" id="ARBA00023136"/>
    </source>
</evidence>
<feature type="transmembrane region" description="Helical" evidence="7">
    <location>
        <begin position="57"/>
        <end position="80"/>
    </location>
</feature>
<reference evidence="9" key="1">
    <citation type="journal article" date="2023" name="Science">
        <title>Elucidation of the pathway for biosynthesis of saponin adjuvants from the soapbark tree.</title>
        <authorList>
            <person name="Reed J."/>
            <person name="Orme A."/>
            <person name="El-Demerdash A."/>
            <person name="Owen C."/>
            <person name="Martin L.B.B."/>
            <person name="Misra R.C."/>
            <person name="Kikuchi S."/>
            <person name="Rejzek M."/>
            <person name="Martin A.C."/>
            <person name="Harkess A."/>
            <person name="Leebens-Mack J."/>
            <person name="Louveau T."/>
            <person name="Stephenson M.J."/>
            <person name="Osbourn A."/>
        </authorList>
    </citation>
    <scope>NUCLEOTIDE SEQUENCE</scope>
    <source>
        <strain evidence="9">S10</strain>
    </source>
</reference>
<evidence type="ECO:0000256" key="4">
    <source>
        <dbReference type="ARBA" id="ARBA00022970"/>
    </source>
</evidence>
<feature type="transmembrane region" description="Helical" evidence="7">
    <location>
        <begin position="33"/>
        <end position="51"/>
    </location>
</feature>
<evidence type="ECO:0000313" key="10">
    <source>
        <dbReference type="Proteomes" id="UP001163823"/>
    </source>
</evidence>